<dbReference type="EMBL" id="PJNW01000004">
    <property type="protein sequence ID" value="PKR89812.1"/>
    <property type="molecule type" value="Genomic_DNA"/>
</dbReference>
<dbReference type="Pfam" id="PF25917">
    <property type="entry name" value="BSH_RND"/>
    <property type="match status" value="1"/>
</dbReference>
<dbReference type="NCBIfam" id="TIGR01730">
    <property type="entry name" value="RND_mfp"/>
    <property type="match status" value="1"/>
</dbReference>
<evidence type="ECO:0000256" key="2">
    <source>
        <dbReference type="SAM" id="Coils"/>
    </source>
</evidence>
<dbReference type="PANTHER" id="PTHR30469">
    <property type="entry name" value="MULTIDRUG RESISTANCE PROTEIN MDTA"/>
    <property type="match status" value="1"/>
</dbReference>
<dbReference type="Proteomes" id="UP000233491">
    <property type="component" value="Unassembled WGS sequence"/>
</dbReference>
<evidence type="ECO:0000313" key="6">
    <source>
        <dbReference type="EMBL" id="PKR89812.1"/>
    </source>
</evidence>
<keyword evidence="2" id="KW-0175">Coiled coil</keyword>
<evidence type="ECO:0000313" key="7">
    <source>
        <dbReference type="Proteomes" id="UP000233491"/>
    </source>
</evidence>
<dbReference type="AlphaFoldDB" id="A0A1I4UUH8"/>
<dbReference type="InterPro" id="IPR058649">
    <property type="entry name" value="CzcB_C"/>
</dbReference>
<keyword evidence="7" id="KW-1185">Reference proteome</keyword>
<proteinExistence type="inferred from homology"/>
<dbReference type="OrthoDB" id="9791520at2"/>
<dbReference type="SUPFAM" id="SSF111369">
    <property type="entry name" value="HlyD-like secretion proteins"/>
    <property type="match status" value="1"/>
</dbReference>
<comment type="similarity">
    <text evidence="1">Belongs to the membrane fusion protein (MFP) (TC 8.A.1) family.</text>
</comment>
<evidence type="ECO:0008006" key="8">
    <source>
        <dbReference type="Google" id="ProtNLM"/>
    </source>
</evidence>
<name>A0A1I4UUH8_9HYPH</name>
<accession>A0A1I4UUH8</accession>
<gene>
    <name evidence="6" type="ORF">CXZ10_07905</name>
</gene>
<dbReference type="InterPro" id="IPR006143">
    <property type="entry name" value="RND_pump_MFP"/>
</dbReference>
<evidence type="ECO:0000259" key="4">
    <source>
        <dbReference type="Pfam" id="PF25917"/>
    </source>
</evidence>
<dbReference type="Pfam" id="PF25876">
    <property type="entry name" value="HH_MFP_RND"/>
    <property type="match status" value="1"/>
</dbReference>
<dbReference type="Gene3D" id="1.10.287.470">
    <property type="entry name" value="Helix hairpin bin"/>
    <property type="match status" value="1"/>
</dbReference>
<feature type="domain" description="CzcB-like C-terminal circularly permuted SH3-like" evidence="5">
    <location>
        <begin position="299"/>
        <end position="347"/>
    </location>
</feature>
<dbReference type="GO" id="GO:0015562">
    <property type="term" value="F:efflux transmembrane transporter activity"/>
    <property type="evidence" value="ECO:0007669"/>
    <property type="project" value="TreeGrafter"/>
</dbReference>
<dbReference type="PANTHER" id="PTHR30469:SF33">
    <property type="entry name" value="SLR1207 PROTEIN"/>
    <property type="match status" value="1"/>
</dbReference>
<dbReference type="Pfam" id="PF25975">
    <property type="entry name" value="CzcB_C"/>
    <property type="match status" value="1"/>
</dbReference>
<feature type="domain" description="Multidrug resistance protein MdtA-like barrel-sandwich hybrid" evidence="4">
    <location>
        <begin position="66"/>
        <end position="196"/>
    </location>
</feature>
<evidence type="ECO:0000256" key="1">
    <source>
        <dbReference type="ARBA" id="ARBA00009477"/>
    </source>
</evidence>
<sequence length="354" mass="37141">MRGRIGIAIVLIVVIVGGAVLAGLGHGETVTATDPPPSRTAVATIGDLQRVVTATGIVRPKTGAEIQVGAEVVGRLVAVPVTVGTYVDKGTVLARIDPATFAARREEADAALKLAEAERDYSRLDLGRKRYLLSTAVGSVQAVDTARTNLAAAEARLRGAAARLALAEIDLGRTTVTAPIAGYVADVAMTQGETLSMRLEMPSLVTIIDISRLEVRAFVDETDIGSIRLGQKATFTVDSFPDQALSASVVAIEPKPRIENGVVNYVVKLDFAPVPGVVVRPEMTAHVRLTVGAATGAILIPRAALRRNADGEAVRIRAGDGWVDKAVVTGLRDETMVEIRAGLAGGEIMEINDF</sequence>
<feature type="coiled-coil region" evidence="2">
    <location>
        <begin position="143"/>
        <end position="170"/>
    </location>
</feature>
<reference evidence="6 7" key="1">
    <citation type="submission" date="2017-12" db="EMBL/GenBank/DDBJ databases">
        <title>Anaerobic carbon monoxide metabolism by Pleomorphomonas carboxyditropha sp. nov., a new mesophilic hydrogenogenic carboxidotroph.</title>
        <authorList>
            <person name="Esquivel-Elizondo S."/>
            <person name="Krajmalnik-Brown R."/>
        </authorList>
    </citation>
    <scope>NUCLEOTIDE SEQUENCE [LARGE SCALE GENOMIC DNA]</scope>
    <source>
        <strain evidence="6 7">R5-392</strain>
    </source>
</reference>
<dbReference type="InterPro" id="IPR058624">
    <property type="entry name" value="MdtA-like_HH"/>
</dbReference>
<dbReference type="InterPro" id="IPR058625">
    <property type="entry name" value="MdtA-like_BSH"/>
</dbReference>
<evidence type="ECO:0000259" key="3">
    <source>
        <dbReference type="Pfam" id="PF25876"/>
    </source>
</evidence>
<evidence type="ECO:0000259" key="5">
    <source>
        <dbReference type="Pfam" id="PF25975"/>
    </source>
</evidence>
<dbReference type="RefSeq" id="WP_101288612.1">
    <property type="nucleotide sequence ID" value="NZ_FOUQ01000009.1"/>
</dbReference>
<feature type="domain" description="Multidrug resistance protein MdtA-like alpha-helical hairpin" evidence="3">
    <location>
        <begin position="106"/>
        <end position="172"/>
    </location>
</feature>
<dbReference type="Gene3D" id="2.40.420.20">
    <property type="match status" value="1"/>
</dbReference>
<protein>
    <recommendedName>
        <fullName evidence="8">Efflux RND transporter periplasmic adaptor subunit</fullName>
    </recommendedName>
</protein>
<dbReference type="GO" id="GO:1990281">
    <property type="term" value="C:efflux pump complex"/>
    <property type="evidence" value="ECO:0007669"/>
    <property type="project" value="TreeGrafter"/>
</dbReference>
<dbReference type="Gene3D" id="2.40.50.100">
    <property type="match status" value="1"/>
</dbReference>
<organism evidence="6 7">
    <name type="scientific">Pleomorphomonas diazotrophica</name>
    <dbReference type="NCBI Taxonomy" id="1166257"/>
    <lineage>
        <taxon>Bacteria</taxon>
        <taxon>Pseudomonadati</taxon>
        <taxon>Pseudomonadota</taxon>
        <taxon>Alphaproteobacteria</taxon>
        <taxon>Hyphomicrobiales</taxon>
        <taxon>Pleomorphomonadaceae</taxon>
        <taxon>Pleomorphomonas</taxon>
    </lineage>
</organism>
<comment type="caution">
    <text evidence="6">The sequence shown here is derived from an EMBL/GenBank/DDBJ whole genome shotgun (WGS) entry which is preliminary data.</text>
</comment>
<dbReference type="Gene3D" id="2.40.30.170">
    <property type="match status" value="1"/>
</dbReference>